<evidence type="ECO:0000313" key="3">
    <source>
        <dbReference type="Proteomes" id="UP000624709"/>
    </source>
</evidence>
<keyword evidence="3" id="KW-1185">Reference proteome</keyword>
<sequence length="171" mass="18584">MGCRQSAPSRNAVTELLLLMPTIMLASSTGNIPPGPLGGQLTTVPCPYAGCADPARQIPGRHAGLCETFDRLFLWCVCPCGGTAYRTVPGSRWQCNTGLHSFDGHLCPHCWGLGQARAGLDPRWLRCHHDGTWFYVTTRGCPSCQFGNLVRAREGGEQRCESCTEPPPGRR</sequence>
<evidence type="ECO:0000313" key="2">
    <source>
        <dbReference type="EMBL" id="GIE70318.1"/>
    </source>
</evidence>
<protein>
    <submittedName>
        <fullName evidence="2">Uncharacterized protein</fullName>
    </submittedName>
</protein>
<keyword evidence="1" id="KW-0732">Signal</keyword>
<accession>A0ABQ4BI34</accession>
<name>A0ABQ4BI34_9ACTN</name>
<gene>
    <name evidence="2" type="ORF">Apa02nite_064260</name>
</gene>
<dbReference type="Proteomes" id="UP000624709">
    <property type="component" value="Unassembled WGS sequence"/>
</dbReference>
<evidence type="ECO:0000256" key="1">
    <source>
        <dbReference type="SAM" id="SignalP"/>
    </source>
</evidence>
<dbReference type="EMBL" id="BOMS01000102">
    <property type="protein sequence ID" value="GIE70318.1"/>
    <property type="molecule type" value="Genomic_DNA"/>
</dbReference>
<proteinExistence type="predicted"/>
<reference evidence="2 3" key="1">
    <citation type="submission" date="2021-01" db="EMBL/GenBank/DDBJ databases">
        <title>Whole genome shotgun sequence of Actinoplanes palleronii NBRC 14916.</title>
        <authorList>
            <person name="Komaki H."/>
            <person name="Tamura T."/>
        </authorList>
    </citation>
    <scope>NUCLEOTIDE SEQUENCE [LARGE SCALE GENOMIC DNA]</scope>
    <source>
        <strain evidence="2 3">NBRC 14916</strain>
    </source>
</reference>
<feature type="chain" id="PRO_5045946769" evidence="1">
    <location>
        <begin position="27"/>
        <end position="171"/>
    </location>
</feature>
<feature type="signal peptide" evidence="1">
    <location>
        <begin position="1"/>
        <end position="26"/>
    </location>
</feature>
<organism evidence="2 3">
    <name type="scientific">Actinoplanes palleronii</name>
    <dbReference type="NCBI Taxonomy" id="113570"/>
    <lineage>
        <taxon>Bacteria</taxon>
        <taxon>Bacillati</taxon>
        <taxon>Actinomycetota</taxon>
        <taxon>Actinomycetes</taxon>
        <taxon>Micromonosporales</taxon>
        <taxon>Micromonosporaceae</taxon>
        <taxon>Actinoplanes</taxon>
    </lineage>
</organism>
<comment type="caution">
    <text evidence="2">The sequence shown here is derived from an EMBL/GenBank/DDBJ whole genome shotgun (WGS) entry which is preliminary data.</text>
</comment>